<dbReference type="PATRIC" id="fig|1938.3.peg.9492"/>
<gene>
    <name evidence="1" type="ORF">ACM01_40825</name>
</gene>
<evidence type="ECO:0000313" key="2">
    <source>
        <dbReference type="Proteomes" id="UP000037432"/>
    </source>
</evidence>
<name>A0A0J7YXX8_STRVR</name>
<dbReference type="Proteomes" id="UP000037432">
    <property type="component" value="Unassembled WGS sequence"/>
</dbReference>
<protein>
    <submittedName>
        <fullName evidence="1">Uncharacterized protein</fullName>
    </submittedName>
</protein>
<sequence length="395" mass="41029">MCQVVGFGPAALGVAVAADRGGVLDRLLGEGLVFLDRHTEGPPGGRRLPYLIESNSAASDFLGAVDPAGAFAEALAGPAARLLSDRADRHVPLTVAGAFLDDLAQVVAATAPDALIRADVASLRRGADGTWTSVTADGTPLVTSRFAVLATGGHEDTALTARRHGIPPSRVLPSGELLAGKLTYVVGRLRAGGQVAILGGSHSAFAAAALLLDRLGDQAPRHGVHVVHRTLALGHPRPWAMDRPAAAPVMAWEVCEETGVVNRFHGLRGVARELCLKALSGSEDRLMLHDATHAPPGILSRADLVVHATGYRTRQVPLYDVDGRPVALSRSDGAVDVDDECRVTGADGAVVPGLFGLGLGYARQDPYGRRRVGVNVFHGTDADHVVRAVGSVCPA</sequence>
<dbReference type="SUPFAM" id="SSF51905">
    <property type="entry name" value="FAD/NAD(P)-binding domain"/>
    <property type="match status" value="1"/>
</dbReference>
<organism evidence="1 2">
    <name type="scientific">Streptomyces viridochromogenes</name>
    <dbReference type="NCBI Taxonomy" id="1938"/>
    <lineage>
        <taxon>Bacteria</taxon>
        <taxon>Bacillati</taxon>
        <taxon>Actinomycetota</taxon>
        <taxon>Actinomycetes</taxon>
        <taxon>Kitasatosporales</taxon>
        <taxon>Streptomycetaceae</taxon>
        <taxon>Streptomyces</taxon>
    </lineage>
</organism>
<dbReference type="AlphaFoldDB" id="A0A0J7YXX8"/>
<dbReference type="InterPro" id="IPR036188">
    <property type="entry name" value="FAD/NAD-bd_sf"/>
</dbReference>
<dbReference type="EMBL" id="LFNT01000087">
    <property type="protein sequence ID" value="KMS67968.1"/>
    <property type="molecule type" value="Genomic_DNA"/>
</dbReference>
<proteinExistence type="predicted"/>
<evidence type="ECO:0000313" key="1">
    <source>
        <dbReference type="EMBL" id="KMS67968.1"/>
    </source>
</evidence>
<dbReference type="Gene3D" id="3.50.50.60">
    <property type="entry name" value="FAD/NAD(P)-binding domain"/>
    <property type="match status" value="1"/>
</dbReference>
<accession>A0A0J7YXX8</accession>
<comment type="caution">
    <text evidence="1">The sequence shown here is derived from an EMBL/GenBank/DDBJ whole genome shotgun (WGS) entry which is preliminary data.</text>
</comment>
<reference evidence="1 2" key="1">
    <citation type="submission" date="2015-06" db="EMBL/GenBank/DDBJ databases">
        <authorList>
            <person name="Ju K.-S."/>
            <person name="Doroghazi J.R."/>
            <person name="Metcalf W.W."/>
        </authorList>
    </citation>
    <scope>NUCLEOTIDE SEQUENCE [LARGE SCALE GENOMIC DNA]</scope>
    <source>
        <strain evidence="1 2">NRRL 3414</strain>
    </source>
</reference>